<keyword evidence="3" id="KW-1185">Reference proteome</keyword>
<reference evidence="2 3" key="1">
    <citation type="submission" date="2019-02" db="EMBL/GenBank/DDBJ databases">
        <authorList>
            <person name="Li S.-H."/>
        </authorList>
    </citation>
    <scope>NUCLEOTIDE SEQUENCE [LARGE SCALE GENOMIC DNA]</scope>
    <source>
        <strain evidence="2 3">IMCC14385</strain>
    </source>
</reference>
<dbReference type="PANTHER" id="PTHR11614">
    <property type="entry name" value="PHOSPHOLIPASE-RELATED"/>
    <property type="match status" value="1"/>
</dbReference>
<dbReference type="KEGG" id="halc:EY643_18990"/>
<evidence type="ECO:0000259" key="1">
    <source>
        <dbReference type="Pfam" id="PF12146"/>
    </source>
</evidence>
<name>A0A5P9NPJ6_9GAMM</name>
<dbReference type="Pfam" id="PF12146">
    <property type="entry name" value="Hydrolase_4"/>
    <property type="match status" value="1"/>
</dbReference>
<dbReference type="InterPro" id="IPR051044">
    <property type="entry name" value="MAG_DAG_Lipase"/>
</dbReference>
<dbReference type="InterPro" id="IPR029058">
    <property type="entry name" value="AB_hydrolase_fold"/>
</dbReference>
<dbReference type="EMBL" id="CP036422">
    <property type="protein sequence ID" value="QFU77589.1"/>
    <property type="molecule type" value="Genomic_DNA"/>
</dbReference>
<dbReference type="OrthoDB" id="5614837at2"/>
<dbReference type="Gene3D" id="3.40.50.1820">
    <property type="entry name" value="alpha/beta hydrolase"/>
    <property type="match status" value="1"/>
</dbReference>
<dbReference type="InterPro" id="IPR022742">
    <property type="entry name" value="Hydrolase_4"/>
</dbReference>
<protein>
    <submittedName>
        <fullName evidence="2">Alpha/beta fold hydrolase</fullName>
    </submittedName>
</protein>
<gene>
    <name evidence="2" type="ORF">EY643_18990</name>
</gene>
<sequence length="309" mass="34609">MQQSALNRLRDALLPYPQGAADSALLSAYLSFYNLTFPASNEYHSGFVNSGEYQLMTQLWLQPNAVANLLLVHGYYDHTGIYDKVIDYATSRRCNVLIFDLPGHGLSTGERAVIGDFSDYGDAIAAVLNAVELPDLPLFAMGQSTGCAALTEFARRYEWPFQQAAMLAPLVRPAGWRGVQLARTLLSPFVETLNRKFNSNSSDLDFLAFVRRDPLQYRRVSLDWLGALQRWLADLPLEDLGVGPVFVIQGRRDGTVDWRYNMGAIQKLYPGSRIAYLDEAGHQLANESVAIRAEYEAQLDAYFQLEPLQ</sequence>
<dbReference type="RefSeq" id="WP_153240736.1">
    <property type="nucleotide sequence ID" value="NZ_CP036422.1"/>
</dbReference>
<feature type="domain" description="Serine aminopeptidase S33" evidence="1">
    <location>
        <begin position="65"/>
        <end position="288"/>
    </location>
</feature>
<keyword evidence="2" id="KW-0378">Hydrolase</keyword>
<organism evidence="2 3">
    <name type="scientific">Halioglobus maricola</name>
    <dbReference type="NCBI Taxonomy" id="2601894"/>
    <lineage>
        <taxon>Bacteria</taxon>
        <taxon>Pseudomonadati</taxon>
        <taxon>Pseudomonadota</taxon>
        <taxon>Gammaproteobacteria</taxon>
        <taxon>Cellvibrionales</taxon>
        <taxon>Halieaceae</taxon>
        <taxon>Halioglobus</taxon>
    </lineage>
</organism>
<dbReference type="AlphaFoldDB" id="A0A5P9NPJ6"/>
<dbReference type="Proteomes" id="UP000326287">
    <property type="component" value="Chromosome"/>
</dbReference>
<evidence type="ECO:0000313" key="2">
    <source>
        <dbReference type="EMBL" id="QFU77589.1"/>
    </source>
</evidence>
<evidence type="ECO:0000313" key="3">
    <source>
        <dbReference type="Proteomes" id="UP000326287"/>
    </source>
</evidence>
<dbReference type="GO" id="GO:0016787">
    <property type="term" value="F:hydrolase activity"/>
    <property type="evidence" value="ECO:0007669"/>
    <property type="project" value="UniProtKB-KW"/>
</dbReference>
<proteinExistence type="predicted"/>
<accession>A0A5P9NPJ6</accession>
<dbReference type="SUPFAM" id="SSF53474">
    <property type="entry name" value="alpha/beta-Hydrolases"/>
    <property type="match status" value="1"/>
</dbReference>